<dbReference type="PANTHER" id="PTHR30461">
    <property type="entry name" value="DNA-INVERTASE FROM LAMBDOID PROPHAGE"/>
    <property type="match status" value="1"/>
</dbReference>
<dbReference type="InterPro" id="IPR025827">
    <property type="entry name" value="Zn_ribbon_recom_dom"/>
</dbReference>
<evidence type="ECO:0000313" key="3">
    <source>
        <dbReference type="EMBL" id="MBD1379248.1"/>
    </source>
</evidence>
<dbReference type="InterPro" id="IPR050639">
    <property type="entry name" value="SSR_resolvase"/>
</dbReference>
<dbReference type="InterPro" id="IPR011109">
    <property type="entry name" value="DNA_bind_recombinase_dom"/>
</dbReference>
<feature type="coiled-coil region" evidence="1">
    <location>
        <begin position="352"/>
        <end position="444"/>
    </location>
</feature>
<comment type="caution">
    <text evidence="3">The sequence shown here is derived from an EMBL/GenBank/DDBJ whole genome shotgun (WGS) entry which is preliminary data.</text>
</comment>
<dbReference type="SUPFAM" id="SSF53041">
    <property type="entry name" value="Resolvase-like"/>
    <property type="match status" value="1"/>
</dbReference>
<dbReference type="Pfam" id="PF07508">
    <property type="entry name" value="Recombinase"/>
    <property type="match status" value="1"/>
</dbReference>
<dbReference type="GO" id="GO:0003677">
    <property type="term" value="F:DNA binding"/>
    <property type="evidence" value="ECO:0007669"/>
    <property type="project" value="InterPro"/>
</dbReference>
<dbReference type="InterPro" id="IPR038109">
    <property type="entry name" value="DNA_bind_recomb_sf"/>
</dbReference>
<dbReference type="Pfam" id="PF00239">
    <property type="entry name" value="Resolvase"/>
    <property type="match status" value="1"/>
</dbReference>
<dbReference type="EMBL" id="JACXAI010000002">
    <property type="protein sequence ID" value="MBD1379248.1"/>
    <property type="molecule type" value="Genomic_DNA"/>
</dbReference>
<dbReference type="RefSeq" id="WP_191155680.1">
    <property type="nucleotide sequence ID" value="NZ_JACXAI010000002.1"/>
</dbReference>
<dbReference type="InterPro" id="IPR036162">
    <property type="entry name" value="Resolvase-like_N_sf"/>
</dbReference>
<protein>
    <submittedName>
        <fullName evidence="3">Recombinase family protein</fullName>
    </submittedName>
</protein>
<dbReference type="GO" id="GO:0000150">
    <property type="term" value="F:DNA strand exchange activity"/>
    <property type="evidence" value="ECO:0007669"/>
    <property type="project" value="InterPro"/>
</dbReference>
<evidence type="ECO:0000313" key="4">
    <source>
        <dbReference type="Proteomes" id="UP000626844"/>
    </source>
</evidence>
<reference evidence="3" key="1">
    <citation type="submission" date="2020-09" db="EMBL/GenBank/DDBJ databases">
        <title>A novel bacterium of genus Bacillus, isolated from South China Sea.</title>
        <authorList>
            <person name="Huang H."/>
            <person name="Mo K."/>
            <person name="Hu Y."/>
        </authorList>
    </citation>
    <scope>NUCLEOTIDE SEQUENCE</scope>
    <source>
        <strain evidence="3">IB182487</strain>
    </source>
</reference>
<accession>A0A926RV32</accession>
<gene>
    <name evidence="3" type="ORF">IC621_03295</name>
</gene>
<proteinExistence type="predicted"/>
<dbReference type="SMART" id="SM00857">
    <property type="entry name" value="Resolvase"/>
    <property type="match status" value="1"/>
</dbReference>
<keyword evidence="1" id="KW-0175">Coiled coil</keyword>
<dbReference type="Gene3D" id="3.40.50.1390">
    <property type="entry name" value="Resolvase, N-terminal catalytic domain"/>
    <property type="match status" value="1"/>
</dbReference>
<organism evidence="3 4">
    <name type="scientific">Metabacillus arenae</name>
    <dbReference type="NCBI Taxonomy" id="2771434"/>
    <lineage>
        <taxon>Bacteria</taxon>
        <taxon>Bacillati</taxon>
        <taxon>Bacillota</taxon>
        <taxon>Bacilli</taxon>
        <taxon>Bacillales</taxon>
        <taxon>Bacillaceae</taxon>
        <taxon>Metabacillus</taxon>
    </lineage>
</organism>
<dbReference type="InterPro" id="IPR006119">
    <property type="entry name" value="Resolv_N"/>
</dbReference>
<evidence type="ECO:0000256" key="1">
    <source>
        <dbReference type="SAM" id="Coils"/>
    </source>
</evidence>
<dbReference type="CDD" id="cd00338">
    <property type="entry name" value="Ser_Recombinase"/>
    <property type="match status" value="1"/>
</dbReference>
<dbReference type="PROSITE" id="PS51737">
    <property type="entry name" value="RECOMBINASE_DNA_BIND"/>
    <property type="match status" value="1"/>
</dbReference>
<feature type="domain" description="Recombinase" evidence="2">
    <location>
        <begin position="161"/>
        <end position="285"/>
    </location>
</feature>
<name>A0A926RV32_9BACI</name>
<dbReference type="PANTHER" id="PTHR30461:SF23">
    <property type="entry name" value="DNA RECOMBINASE-RELATED"/>
    <property type="match status" value="1"/>
</dbReference>
<keyword evidence="4" id="KW-1185">Reference proteome</keyword>
<dbReference type="AlphaFoldDB" id="A0A926RV32"/>
<dbReference type="Pfam" id="PF13408">
    <property type="entry name" value="Zn_ribbon_recom"/>
    <property type="match status" value="1"/>
</dbReference>
<dbReference type="Gene3D" id="3.90.1750.20">
    <property type="entry name" value="Putative Large Serine Recombinase, Chain B, Domain 2"/>
    <property type="match status" value="1"/>
</dbReference>
<evidence type="ECO:0000259" key="2">
    <source>
        <dbReference type="PROSITE" id="PS51737"/>
    </source>
</evidence>
<dbReference type="Proteomes" id="UP000626844">
    <property type="component" value="Unassembled WGS sequence"/>
</dbReference>
<sequence>MSSTTKKKYALYLRISREHGENEDTLKNHREVLTEFAKREGMEYDIYEEIVSGMKQDISEREEFHKIFTNAENYAGIIVLKLDRLARHETVAMQFKDLCIDYELPIITPTKTYDLKNQSDAMLYSLEAIFSATEGKSIAYRNKLNKIIRARRGEWISSKPAFGYRRNKETKKLEIYEPEAEIVRYIFKLHSQGYGSFKIRDILNEEGYKPQRSDYWNLPSIKRIIKNEVYKGTVVFLDRKRVKRKDKYTHETVEEIKFENAHPAIITVDEWNRANQDRINRAYSANQVREKPAVKSGVTILKDILYCGNCGRKLSIRKDNKSSVGYTIKRCEYLIDKGDKCPNRGMKLEILEKEVLKRLKEKREKLSDAIQQFEINGNEEVKKELEQRVKQIEKKLTEIKSQEKNLIDIAVSGIFTREELKEKKEEIENNKHYYEGKVKQYRGEIESIDMKDTINKYQEVINLIDRISELKKPEEINQTLKRFIKKVSYLRIMPEEVLKLSSQNDIRKGYPYKCHIEFDD</sequence>